<dbReference type="SUPFAM" id="SSF53448">
    <property type="entry name" value="Nucleotide-diphospho-sugar transferases"/>
    <property type="match status" value="1"/>
</dbReference>
<reference evidence="2 3" key="1">
    <citation type="journal article" date="2015" name="Nature">
        <title>rRNA introns, odd ribosomes, and small enigmatic genomes across a large radiation of phyla.</title>
        <authorList>
            <person name="Brown C.T."/>
            <person name="Hug L.A."/>
            <person name="Thomas B.C."/>
            <person name="Sharon I."/>
            <person name="Castelle C.J."/>
            <person name="Singh A."/>
            <person name="Wilkins M.J."/>
            <person name="Williams K.H."/>
            <person name="Banfield J.F."/>
        </authorList>
    </citation>
    <scope>NUCLEOTIDE SEQUENCE [LARGE SCALE GENOMIC DNA]</scope>
</reference>
<keyword evidence="2" id="KW-0808">Transferase</keyword>
<dbReference type="AlphaFoldDB" id="A0A0G1EX57"/>
<dbReference type="Gene3D" id="3.90.550.10">
    <property type="entry name" value="Spore Coat Polysaccharide Biosynthesis Protein SpsA, Chain A"/>
    <property type="match status" value="1"/>
</dbReference>
<dbReference type="CDD" id="cd02511">
    <property type="entry name" value="Beta4Glucosyltransferase"/>
    <property type="match status" value="1"/>
</dbReference>
<proteinExistence type="predicted"/>
<gene>
    <name evidence="2" type="ORF">UV61_C0002G0277</name>
</gene>
<organism evidence="2 3">
    <name type="scientific">Candidatus Gottesmanbacteria bacterium GW2011_GWB1_43_11</name>
    <dbReference type="NCBI Taxonomy" id="1618446"/>
    <lineage>
        <taxon>Bacteria</taxon>
        <taxon>Candidatus Gottesmaniibacteriota</taxon>
    </lineage>
</organism>
<dbReference type="InterPro" id="IPR029044">
    <property type="entry name" value="Nucleotide-diphossugar_trans"/>
</dbReference>
<comment type="caution">
    <text evidence="2">The sequence shown here is derived from an EMBL/GenBank/DDBJ whole genome shotgun (WGS) entry which is preliminary data.</text>
</comment>
<dbReference type="InterPro" id="IPR001173">
    <property type="entry name" value="Glyco_trans_2-like"/>
</dbReference>
<feature type="domain" description="Glycosyltransferase 2-like" evidence="1">
    <location>
        <begin position="9"/>
        <end position="130"/>
    </location>
</feature>
<sequence>MSEPTSITAVVLTKDEVDNITRCLKSLLWCEEIILVDDSKDKTLELARTIVSDKKLRIIKQSSTSDFAALRNMALKQARHVWVLFVDADEEVTPGLAREIKEAICDEGENGYFLKRRDHFLGRWLKFGETAEVRLLKLGRKDAGKWVRRVHEKWEITNPTGELVSPLLHYPHPTVAEFIARINRWTTLDAQEFYDQGVRSNWAKILIFPLGKFLRNYFIKLGFLDGLPGLIMAINMSFHSFLTRAKLYLLQTS</sequence>
<dbReference type="GO" id="GO:0016740">
    <property type="term" value="F:transferase activity"/>
    <property type="evidence" value="ECO:0007669"/>
    <property type="project" value="UniProtKB-KW"/>
</dbReference>
<evidence type="ECO:0000259" key="1">
    <source>
        <dbReference type="Pfam" id="PF00535"/>
    </source>
</evidence>
<evidence type="ECO:0000313" key="2">
    <source>
        <dbReference type="EMBL" id="KKS87556.1"/>
    </source>
</evidence>
<evidence type="ECO:0000313" key="3">
    <source>
        <dbReference type="Proteomes" id="UP000034050"/>
    </source>
</evidence>
<dbReference type="Proteomes" id="UP000034050">
    <property type="component" value="Unassembled WGS sequence"/>
</dbReference>
<accession>A0A0G1EX57</accession>
<protein>
    <submittedName>
        <fullName evidence="2">Glycosyltransferase, group 2 family protein</fullName>
    </submittedName>
</protein>
<dbReference type="EMBL" id="LCFD01000002">
    <property type="protein sequence ID" value="KKS87556.1"/>
    <property type="molecule type" value="Genomic_DNA"/>
</dbReference>
<dbReference type="STRING" id="1618446.UV61_C0002G0277"/>
<dbReference type="PANTHER" id="PTHR43630">
    <property type="entry name" value="POLY-BETA-1,6-N-ACETYL-D-GLUCOSAMINE SYNTHASE"/>
    <property type="match status" value="1"/>
</dbReference>
<dbReference type="Pfam" id="PF00535">
    <property type="entry name" value="Glycos_transf_2"/>
    <property type="match status" value="1"/>
</dbReference>
<dbReference type="PANTHER" id="PTHR43630:SF2">
    <property type="entry name" value="GLYCOSYLTRANSFERASE"/>
    <property type="match status" value="1"/>
</dbReference>
<name>A0A0G1EX57_9BACT</name>